<organism evidence="1 2">
    <name type="scientific">Pseudoleptotrichia goodfellowii F0264</name>
    <dbReference type="NCBI Taxonomy" id="596323"/>
    <lineage>
        <taxon>Bacteria</taxon>
        <taxon>Fusobacteriati</taxon>
        <taxon>Fusobacteriota</taxon>
        <taxon>Fusobacteriia</taxon>
        <taxon>Fusobacteriales</taxon>
        <taxon>Leptotrichiaceae</taxon>
        <taxon>Pseudoleptotrichia</taxon>
    </lineage>
</organism>
<gene>
    <name evidence="1" type="ORF">HMPREF0554_0057</name>
</gene>
<evidence type="ECO:0000313" key="1">
    <source>
        <dbReference type="EMBL" id="EEY33974.1"/>
    </source>
</evidence>
<keyword evidence="2" id="KW-1185">Reference proteome</keyword>
<dbReference type="EMBL" id="ADAD01000195">
    <property type="protein sequence ID" value="EEY33974.1"/>
    <property type="molecule type" value="Genomic_DNA"/>
</dbReference>
<dbReference type="Proteomes" id="UP000004226">
    <property type="component" value="Unassembled WGS sequence"/>
</dbReference>
<comment type="caution">
    <text evidence="1">The sequence shown here is derived from an EMBL/GenBank/DDBJ whole genome shotgun (WGS) entry which is preliminary data.</text>
</comment>
<protein>
    <submittedName>
        <fullName evidence="1">Uncharacterized protein</fullName>
    </submittedName>
</protein>
<dbReference type="AlphaFoldDB" id="D0GPM3"/>
<reference evidence="1 2" key="1">
    <citation type="submission" date="2009-10" db="EMBL/GenBank/DDBJ databases">
        <authorList>
            <person name="Harkins D.M."/>
            <person name="Madupu R."/>
            <person name="Durkin A.S."/>
            <person name="Torralba M."/>
            <person name="Methe B."/>
            <person name="Sutton G.G."/>
            <person name="Strausberg R.L."/>
            <person name="Nelson K.E."/>
        </authorList>
    </citation>
    <scope>NUCLEOTIDE SEQUENCE [LARGE SCALE GENOMIC DNA]</scope>
    <source>
        <strain evidence="1 2">F0264</strain>
    </source>
</reference>
<name>D0GPM3_9FUSO</name>
<proteinExistence type="predicted"/>
<evidence type="ECO:0000313" key="2">
    <source>
        <dbReference type="Proteomes" id="UP000004226"/>
    </source>
</evidence>
<sequence>MGDLSEYSVDNTGYFDYIEDLIERENTFTMEKFISVNKFWHSDDTKF</sequence>
<accession>D0GPM3</accession>